<dbReference type="RefSeq" id="XP_024737291.1">
    <property type="nucleotide sequence ID" value="XM_024883043.1"/>
</dbReference>
<dbReference type="Proteomes" id="UP000235371">
    <property type="component" value="Unassembled WGS sequence"/>
</dbReference>
<accession>A0A2J6TBH4</accession>
<dbReference type="PANTHER" id="PTHR24148">
    <property type="entry name" value="ANKYRIN REPEAT DOMAIN-CONTAINING PROTEIN 39 HOMOLOG-RELATED"/>
    <property type="match status" value="1"/>
</dbReference>
<dbReference type="GeneID" id="36591120"/>
<evidence type="ECO:0000313" key="2">
    <source>
        <dbReference type="Proteomes" id="UP000235371"/>
    </source>
</evidence>
<keyword evidence="2" id="KW-1185">Reference proteome</keyword>
<protein>
    <recommendedName>
        <fullName evidence="3">Heterokaryon incompatibility domain-containing protein</fullName>
    </recommendedName>
</protein>
<dbReference type="Pfam" id="PF26639">
    <property type="entry name" value="Het-6_barrel"/>
    <property type="match status" value="1"/>
</dbReference>
<proteinExistence type="predicted"/>
<evidence type="ECO:0000313" key="1">
    <source>
        <dbReference type="EMBL" id="PMD60387.1"/>
    </source>
</evidence>
<dbReference type="InterPro" id="IPR052895">
    <property type="entry name" value="HetReg/Transcr_Mod"/>
</dbReference>
<organism evidence="1 2">
    <name type="scientific">Hyaloscypha bicolor E</name>
    <dbReference type="NCBI Taxonomy" id="1095630"/>
    <lineage>
        <taxon>Eukaryota</taxon>
        <taxon>Fungi</taxon>
        <taxon>Dikarya</taxon>
        <taxon>Ascomycota</taxon>
        <taxon>Pezizomycotina</taxon>
        <taxon>Leotiomycetes</taxon>
        <taxon>Helotiales</taxon>
        <taxon>Hyaloscyphaceae</taxon>
        <taxon>Hyaloscypha</taxon>
        <taxon>Hyaloscypha bicolor</taxon>
    </lineage>
</organism>
<reference evidence="1 2" key="1">
    <citation type="submission" date="2016-04" db="EMBL/GenBank/DDBJ databases">
        <title>A degradative enzymes factory behind the ericoid mycorrhizal symbiosis.</title>
        <authorList>
            <consortium name="DOE Joint Genome Institute"/>
            <person name="Martino E."/>
            <person name="Morin E."/>
            <person name="Grelet G."/>
            <person name="Kuo A."/>
            <person name="Kohler A."/>
            <person name="Daghino S."/>
            <person name="Barry K."/>
            <person name="Choi C."/>
            <person name="Cichocki N."/>
            <person name="Clum A."/>
            <person name="Copeland A."/>
            <person name="Hainaut M."/>
            <person name="Haridas S."/>
            <person name="Labutti K."/>
            <person name="Lindquist E."/>
            <person name="Lipzen A."/>
            <person name="Khouja H.-R."/>
            <person name="Murat C."/>
            <person name="Ohm R."/>
            <person name="Olson A."/>
            <person name="Spatafora J."/>
            <person name="Veneault-Fourrey C."/>
            <person name="Henrissat B."/>
            <person name="Grigoriev I."/>
            <person name="Martin F."/>
            <person name="Perotto S."/>
        </authorList>
    </citation>
    <scope>NUCLEOTIDE SEQUENCE [LARGE SCALE GENOMIC DNA]</scope>
    <source>
        <strain evidence="1 2">E</strain>
    </source>
</reference>
<dbReference type="EMBL" id="KZ613790">
    <property type="protein sequence ID" value="PMD60387.1"/>
    <property type="molecule type" value="Genomic_DNA"/>
</dbReference>
<dbReference type="AlphaFoldDB" id="A0A2J6TBH4"/>
<dbReference type="PANTHER" id="PTHR24148:SF64">
    <property type="entry name" value="HETEROKARYON INCOMPATIBILITY DOMAIN-CONTAINING PROTEIN"/>
    <property type="match status" value="1"/>
</dbReference>
<dbReference type="InParanoid" id="A0A2J6TBH4"/>
<dbReference type="STRING" id="1095630.A0A2J6TBH4"/>
<evidence type="ECO:0008006" key="3">
    <source>
        <dbReference type="Google" id="ProtNLM"/>
    </source>
</evidence>
<sequence>MNINDHPAHSICGVPGTHMLITRFCSIPWWTRVWVAQEVAVARNVLVVWGSHTFDWGSCTHAIDVLENYTAYLVHNNDDEETRKAWEPINTVILQARAVAVASKWYKDQGIDLKDLLYLFWGSGATDPRDKVYALLGLARDSHPDALVPDYSLKTETVYGMVIKDLVTRSGSLDALMWCSGPTAGSVTGTPTWATDWASQGYFPARPLREMRQRICDDSRLAAIKTPEALFYASGLKDTTPYITYSPDCLRISLLGICVDVVGRLSAPVLRVTPVTSKFLENWQRIADERGTYYVTGETIKIAFTRTIFIDQVQVDVHINDSIHEILLNWQAWLYFMRIFMTSKKGYMGLVPRETEEGDLICIVKGGWVPLILRKKDDYFLMIGEAYVHGAMYGGLIVDWNHPPSPLQQFEVSALLLASKRRDCSDNRSVTPLRELPKEYPKTRLVLGVGI</sequence>
<gene>
    <name evidence="1" type="ORF">K444DRAFT_629353</name>
</gene>
<dbReference type="OrthoDB" id="3557394at2759"/>
<name>A0A2J6TBH4_9HELO</name>